<sequence>MVTFSNIFLLLVMRLNYYLFHLVIAKNEHLLLIRLVITLFITGHHSSTHAISIYTRHVEVDWVLQVEKLNDYK</sequence>
<dbReference type="Proteomes" id="UP000195840">
    <property type="component" value="Unassembled WGS sequence"/>
</dbReference>
<evidence type="ECO:0000313" key="1">
    <source>
        <dbReference type="EMBL" id="OVZ82955.1"/>
    </source>
</evidence>
<proteinExistence type="predicted"/>
<reference evidence="1 2" key="1">
    <citation type="submission" date="2017-05" db="EMBL/GenBank/DDBJ databases">
        <title>Whole genome sequencing of Yersinia kristensenii.</title>
        <authorList>
            <person name="Campioni F."/>
        </authorList>
    </citation>
    <scope>NUCLEOTIDE SEQUENCE [LARGE SCALE GENOMIC DNA]</scope>
    <source>
        <strain evidence="1 2">CFSAN060538</strain>
    </source>
</reference>
<comment type="caution">
    <text evidence="1">The sequence shown here is derived from an EMBL/GenBank/DDBJ whole genome shotgun (WGS) entry which is preliminary data.</text>
</comment>
<name>A0AB73NQH3_YERKR</name>
<gene>
    <name evidence="1" type="ORF">CBW52_03670</name>
</gene>
<dbReference type="AlphaFoldDB" id="A0AB73NQH3"/>
<keyword evidence="2" id="KW-1185">Reference proteome</keyword>
<organism evidence="1 2">
    <name type="scientific">Yersinia kristensenii</name>
    <dbReference type="NCBI Taxonomy" id="28152"/>
    <lineage>
        <taxon>Bacteria</taxon>
        <taxon>Pseudomonadati</taxon>
        <taxon>Pseudomonadota</taxon>
        <taxon>Gammaproteobacteria</taxon>
        <taxon>Enterobacterales</taxon>
        <taxon>Yersiniaceae</taxon>
        <taxon>Yersinia</taxon>
    </lineage>
</organism>
<dbReference type="EMBL" id="NHOG01000004">
    <property type="protein sequence ID" value="OVZ82955.1"/>
    <property type="molecule type" value="Genomic_DNA"/>
</dbReference>
<accession>A0AB73NQH3</accession>
<protein>
    <submittedName>
        <fullName evidence="1">Uncharacterized protein</fullName>
    </submittedName>
</protein>
<evidence type="ECO:0000313" key="2">
    <source>
        <dbReference type="Proteomes" id="UP000195840"/>
    </source>
</evidence>